<organism evidence="2 3">
    <name type="scientific">Hibiscus sabdariffa</name>
    <name type="common">roselle</name>
    <dbReference type="NCBI Taxonomy" id="183260"/>
    <lineage>
        <taxon>Eukaryota</taxon>
        <taxon>Viridiplantae</taxon>
        <taxon>Streptophyta</taxon>
        <taxon>Embryophyta</taxon>
        <taxon>Tracheophyta</taxon>
        <taxon>Spermatophyta</taxon>
        <taxon>Magnoliopsida</taxon>
        <taxon>eudicotyledons</taxon>
        <taxon>Gunneridae</taxon>
        <taxon>Pentapetalae</taxon>
        <taxon>rosids</taxon>
        <taxon>malvids</taxon>
        <taxon>Malvales</taxon>
        <taxon>Malvaceae</taxon>
        <taxon>Malvoideae</taxon>
        <taxon>Hibiscus</taxon>
    </lineage>
</organism>
<dbReference type="Pfam" id="PF13456">
    <property type="entry name" value="RVT_3"/>
    <property type="match status" value="1"/>
</dbReference>
<sequence length="201" mass="21056">MVEANNTLMHAALDSLKSAIAPPLPRASNAPYKGNMRPSPVWKVIAKLDVLPKDYLAASGPSGSTPALHPLSWSPPPVGTVTLNVDGSFHCAGGAGIGVVARDSSGQVLCGLARHIDDLSEAEFVEHAALLAGLHLALDRGWTSVQIEMDSAQTVNQLCQPSSCDLSIFGPSLEPARAILSVHPHIRLPSGSYPCLLGFIQ</sequence>
<evidence type="ECO:0000259" key="1">
    <source>
        <dbReference type="Pfam" id="PF13456"/>
    </source>
</evidence>
<dbReference type="Proteomes" id="UP001396334">
    <property type="component" value="Unassembled WGS sequence"/>
</dbReference>
<accession>A0ABR2R8M4</accession>
<proteinExistence type="predicted"/>
<keyword evidence="3" id="KW-1185">Reference proteome</keyword>
<dbReference type="InterPro" id="IPR053151">
    <property type="entry name" value="RNase_H-like"/>
</dbReference>
<reference evidence="2 3" key="1">
    <citation type="journal article" date="2024" name="G3 (Bethesda)">
        <title>Genome assembly of Hibiscus sabdariffa L. provides insights into metabolisms of medicinal natural products.</title>
        <authorList>
            <person name="Kim T."/>
        </authorList>
    </citation>
    <scope>NUCLEOTIDE SEQUENCE [LARGE SCALE GENOMIC DNA]</scope>
    <source>
        <strain evidence="2">TK-2024</strain>
        <tissue evidence="2">Old leaves</tissue>
    </source>
</reference>
<dbReference type="InterPro" id="IPR002156">
    <property type="entry name" value="RNaseH_domain"/>
</dbReference>
<feature type="domain" description="RNase H type-1" evidence="1">
    <location>
        <begin position="84"/>
        <end position="166"/>
    </location>
</feature>
<protein>
    <recommendedName>
        <fullName evidence="1">RNase H type-1 domain-containing protein</fullName>
    </recommendedName>
</protein>
<evidence type="ECO:0000313" key="3">
    <source>
        <dbReference type="Proteomes" id="UP001396334"/>
    </source>
</evidence>
<dbReference type="PANTHER" id="PTHR47723:SF19">
    <property type="entry name" value="POLYNUCLEOTIDYL TRANSFERASE, RIBONUCLEASE H-LIKE SUPERFAMILY PROTEIN"/>
    <property type="match status" value="1"/>
</dbReference>
<dbReference type="EMBL" id="JBBPBN010000024">
    <property type="protein sequence ID" value="KAK9009199.1"/>
    <property type="molecule type" value="Genomic_DNA"/>
</dbReference>
<name>A0ABR2R8M4_9ROSI</name>
<comment type="caution">
    <text evidence="2">The sequence shown here is derived from an EMBL/GenBank/DDBJ whole genome shotgun (WGS) entry which is preliminary data.</text>
</comment>
<evidence type="ECO:0000313" key="2">
    <source>
        <dbReference type="EMBL" id="KAK9009199.1"/>
    </source>
</evidence>
<gene>
    <name evidence="2" type="ORF">V6N11_035744</name>
</gene>
<dbReference type="SUPFAM" id="SSF53098">
    <property type="entry name" value="Ribonuclease H-like"/>
    <property type="match status" value="1"/>
</dbReference>
<dbReference type="InterPro" id="IPR012337">
    <property type="entry name" value="RNaseH-like_sf"/>
</dbReference>
<dbReference type="PANTHER" id="PTHR47723">
    <property type="entry name" value="OS05G0353850 PROTEIN"/>
    <property type="match status" value="1"/>
</dbReference>
<dbReference type="Gene3D" id="3.30.420.10">
    <property type="entry name" value="Ribonuclease H-like superfamily/Ribonuclease H"/>
    <property type="match status" value="1"/>
</dbReference>
<dbReference type="InterPro" id="IPR036397">
    <property type="entry name" value="RNaseH_sf"/>
</dbReference>